<dbReference type="AlphaFoldDB" id="W6ZBV0"/>
<keyword evidence="6" id="KW-1185">Reference proteome</keyword>
<evidence type="ECO:0000256" key="2">
    <source>
        <dbReference type="ARBA" id="ARBA00023033"/>
    </source>
</evidence>
<dbReference type="SUPFAM" id="SSF51735">
    <property type="entry name" value="NAD(P)-binding Rossmann-fold domains"/>
    <property type="match status" value="1"/>
</dbReference>
<dbReference type="RefSeq" id="XP_007692280.1">
    <property type="nucleotide sequence ID" value="XM_007694090.1"/>
</dbReference>
<accession>W6ZBV0</accession>
<dbReference type="STRING" id="930090.W6ZBV0"/>
<sequence>MPRYAILGATGRTGQALLSALLSRPQAQIHAFCRNKRKLADAFPDLDSMKQMTVFEGSITDTDIVATCVQACQVIFLVVSTNDNIPGCRMSQDTVLAVLAALEGQKKRGSTISPKLVLLSSCTVDEHLSRHTPWLLRQILLLSASQVYHDLMEAEKLLRAQESWLTTIYMKPGALAVDKARGYALSFTDEDSPVTYEDLAGAMIEAAEDEGGVYDGRNVSVVNTNGKPAFPKGTPLCIVVGLMRHFFPVLHPYLPTGLGP</sequence>
<keyword evidence="1" id="KW-0560">Oxidoreductase</keyword>
<evidence type="ECO:0000256" key="3">
    <source>
        <dbReference type="ARBA" id="ARBA00038376"/>
    </source>
</evidence>
<keyword evidence="2" id="KW-0503">Monooxygenase</keyword>
<proteinExistence type="inferred from homology"/>
<dbReference type="HOGENOM" id="CLU_090039_1_0_1"/>
<name>W6ZBV0_COCMI</name>
<feature type="domain" description="NAD(P)-binding" evidence="4">
    <location>
        <begin position="8"/>
        <end position="209"/>
    </location>
</feature>
<dbReference type="PANTHER" id="PTHR15020">
    <property type="entry name" value="FLAVIN REDUCTASE-RELATED"/>
    <property type="match status" value="1"/>
</dbReference>
<comment type="similarity">
    <text evidence="3">Belongs to the avfA family.</text>
</comment>
<dbReference type="Pfam" id="PF13460">
    <property type="entry name" value="NAD_binding_10"/>
    <property type="match status" value="1"/>
</dbReference>
<organism evidence="5 6">
    <name type="scientific">Bipolaris oryzae ATCC 44560</name>
    <dbReference type="NCBI Taxonomy" id="930090"/>
    <lineage>
        <taxon>Eukaryota</taxon>
        <taxon>Fungi</taxon>
        <taxon>Dikarya</taxon>
        <taxon>Ascomycota</taxon>
        <taxon>Pezizomycotina</taxon>
        <taxon>Dothideomycetes</taxon>
        <taxon>Pleosporomycetidae</taxon>
        <taxon>Pleosporales</taxon>
        <taxon>Pleosporineae</taxon>
        <taxon>Pleosporaceae</taxon>
        <taxon>Bipolaris</taxon>
    </lineage>
</organism>
<protein>
    <recommendedName>
        <fullName evidence="4">NAD(P)-binding domain-containing protein</fullName>
    </recommendedName>
</protein>
<evidence type="ECO:0000256" key="1">
    <source>
        <dbReference type="ARBA" id="ARBA00023002"/>
    </source>
</evidence>
<dbReference type="Proteomes" id="UP000054032">
    <property type="component" value="Unassembled WGS sequence"/>
</dbReference>
<dbReference type="eggNOG" id="ENOG502SM0C">
    <property type="taxonomic scope" value="Eukaryota"/>
</dbReference>
<dbReference type="OrthoDB" id="10254221at2759"/>
<evidence type="ECO:0000259" key="4">
    <source>
        <dbReference type="Pfam" id="PF13460"/>
    </source>
</evidence>
<dbReference type="GO" id="GO:0004497">
    <property type="term" value="F:monooxygenase activity"/>
    <property type="evidence" value="ECO:0007669"/>
    <property type="project" value="UniProtKB-KW"/>
</dbReference>
<dbReference type="InterPro" id="IPR016040">
    <property type="entry name" value="NAD(P)-bd_dom"/>
</dbReference>
<dbReference type="EMBL" id="KI964115">
    <property type="protein sequence ID" value="EUC41191.1"/>
    <property type="molecule type" value="Genomic_DNA"/>
</dbReference>
<dbReference type="InterPro" id="IPR036291">
    <property type="entry name" value="NAD(P)-bd_dom_sf"/>
</dbReference>
<evidence type="ECO:0000313" key="6">
    <source>
        <dbReference type="Proteomes" id="UP000054032"/>
    </source>
</evidence>
<dbReference type="KEGG" id="bor:COCMIDRAFT_29988"/>
<dbReference type="Gene3D" id="3.40.50.720">
    <property type="entry name" value="NAD(P)-binding Rossmann-like Domain"/>
    <property type="match status" value="1"/>
</dbReference>
<evidence type="ECO:0000313" key="5">
    <source>
        <dbReference type="EMBL" id="EUC41191.1"/>
    </source>
</evidence>
<gene>
    <name evidence="5" type="ORF">COCMIDRAFT_29988</name>
</gene>
<reference evidence="5 6" key="1">
    <citation type="journal article" date="2013" name="PLoS Genet.">
        <title>Comparative genome structure, secondary metabolite, and effector coding capacity across Cochliobolus pathogens.</title>
        <authorList>
            <person name="Condon B.J."/>
            <person name="Leng Y."/>
            <person name="Wu D."/>
            <person name="Bushley K.E."/>
            <person name="Ohm R.A."/>
            <person name="Otillar R."/>
            <person name="Martin J."/>
            <person name="Schackwitz W."/>
            <person name="Grimwood J."/>
            <person name="MohdZainudin N."/>
            <person name="Xue C."/>
            <person name="Wang R."/>
            <person name="Manning V.A."/>
            <person name="Dhillon B."/>
            <person name="Tu Z.J."/>
            <person name="Steffenson B.J."/>
            <person name="Salamov A."/>
            <person name="Sun H."/>
            <person name="Lowry S."/>
            <person name="LaButti K."/>
            <person name="Han J."/>
            <person name="Copeland A."/>
            <person name="Lindquist E."/>
            <person name="Barry K."/>
            <person name="Schmutz J."/>
            <person name="Baker S.E."/>
            <person name="Ciuffetti L.M."/>
            <person name="Grigoriev I.V."/>
            <person name="Zhong S."/>
            <person name="Turgeon B.G."/>
        </authorList>
    </citation>
    <scope>NUCLEOTIDE SEQUENCE [LARGE SCALE GENOMIC DNA]</scope>
    <source>
        <strain evidence="5 6">ATCC 44560</strain>
    </source>
</reference>
<dbReference type="GeneID" id="19121600"/>
<dbReference type="PANTHER" id="PTHR15020:SF37">
    <property type="entry name" value="OXIDOREDUCTASE MDPK"/>
    <property type="match status" value="1"/>
</dbReference>